<accession>A0ABY4S6P6</accession>
<protein>
    <submittedName>
        <fullName evidence="1">Uncharacterized protein</fullName>
    </submittedName>
</protein>
<evidence type="ECO:0000313" key="2">
    <source>
        <dbReference type="Proteomes" id="UP001056201"/>
    </source>
</evidence>
<reference evidence="1" key="1">
    <citation type="submission" date="2022-05" db="EMBL/GenBank/DDBJ databases">
        <title>An RpoN-dependent PEP-CTERM gene is involved in floc formation of an Aquincola tertiaricarbonis strain.</title>
        <authorList>
            <person name="Qiu D."/>
            <person name="Xia M."/>
        </authorList>
    </citation>
    <scope>NUCLEOTIDE SEQUENCE</scope>
    <source>
        <strain evidence="1">RN12</strain>
    </source>
</reference>
<dbReference type="Proteomes" id="UP001056201">
    <property type="component" value="Chromosome 1"/>
</dbReference>
<evidence type="ECO:0000313" key="1">
    <source>
        <dbReference type="EMBL" id="URI06756.1"/>
    </source>
</evidence>
<keyword evidence="2" id="KW-1185">Reference proteome</keyword>
<name>A0ABY4S6P6_AQUTE</name>
<dbReference type="EMBL" id="CP097635">
    <property type="protein sequence ID" value="URI06756.1"/>
    <property type="molecule type" value="Genomic_DNA"/>
</dbReference>
<proteinExistence type="predicted"/>
<gene>
    <name evidence="1" type="ORF">MW290_12705</name>
</gene>
<organism evidence="1 2">
    <name type="scientific">Aquincola tertiaricarbonis</name>
    <dbReference type="NCBI Taxonomy" id="391953"/>
    <lineage>
        <taxon>Bacteria</taxon>
        <taxon>Pseudomonadati</taxon>
        <taxon>Pseudomonadota</taxon>
        <taxon>Betaproteobacteria</taxon>
        <taxon>Burkholderiales</taxon>
        <taxon>Sphaerotilaceae</taxon>
        <taxon>Aquincola</taxon>
    </lineage>
</organism>
<sequence length="224" mass="25402">MALLSVDPGDIVAIPTVRGGQRGFVLSRIIVPIRLRTIEVFKNFHTNFGMTEERVLEQDFSVENRLFAPVYASMDFSKWVGKVKWSILHKDPSYHREQSRYSDIEIMGPPAEYKEFGVYYKGGQRCFEPPGVRRSIEDSMIYSNTQLMFRIGLHMSGEMAPGEAMNTAKERALLEKYGMDWLVNGTNAWAPISDAIATEMKEAQAKNRAKAKRAAAKLSKPDEM</sequence>
<dbReference type="RefSeq" id="WP_250195019.1">
    <property type="nucleotide sequence ID" value="NZ_CP097635.1"/>
</dbReference>